<evidence type="ECO:0000256" key="1">
    <source>
        <dbReference type="ARBA" id="ARBA00007572"/>
    </source>
</evidence>
<organism evidence="4">
    <name type="scientific">marine sediment metagenome</name>
    <dbReference type="NCBI Taxonomy" id="412755"/>
    <lineage>
        <taxon>unclassified sequences</taxon>
        <taxon>metagenomes</taxon>
        <taxon>ecological metagenomes</taxon>
    </lineage>
</organism>
<dbReference type="AlphaFoldDB" id="A0A0F9AZW8"/>
<comment type="similarity">
    <text evidence="1">Belongs to the ATP-dependent DNA ligase family.</text>
</comment>
<reference evidence="4" key="1">
    <citation type="journal article" date="2015" name="Nature">
        <title>Complex archaea that bridge the gap between prokaryotes and eukaryotes.</title>
        <authorList>
            <person name="Spang A."/>
            <person name="Saw J.H."/>
            <person name="Jorgensen S.L."/>
            <person name="Zaremba-Niedzwiedzka K."/>
            <person name="Martijn J."/>
            <person name="Lind A.E."/>
            <person name="van Eijk R."/>
            <person name="Schleper C."/>
            <person name="Guy L."/>
            <person name="Ettema T.J."/>
        </authorList>
    </citation>
    <scope>NUCLEOTIDE SEQUENCE</scope>
</reference>
<dbReference type="PANTHER" id="PTHR45674:SF4">
    <property type="entry name" value="DNA LIGASE 1"/>
    <property type="match status" value="1"/>
</dbReference>
<dbReference type="PROSITE" id="PS50160">
    <property type="entry name" value="DNA_LIGASE_A3"/>
    <property type="match status" value="1"/>
</dbReference>
<protein>
    <recommendedName>
        <fullName evidence="3">ATP-dependent DNA ligase family profile domain-containing protein</fullName>
    </recommendedName>
</protein>
<dbReference type="GO" id="GO:0006310">
    <property type="term" value="P:DNA recombination"/>
    <property type="evidence" value="ECO:0007669"/>
    <property type="project" value="InterPro"/>
</dbReference>
<evidence type="ECO:0000313" key="4">
    <source>
        <dbReference type="EMBL" id="KKL14945.1"/>
    </source>
</evidence>
<dbReference type="GO" id="GO:0006273">
    <property type="term" value="P:lagging strand elongation"/>
    <property type="evidence" value="ECO:0007669"/>
    <property type="project" value="TreeGrafter"/>
</dbReference>
<dbReference type="Pfam" id="PF01068">
    <property type="entry name" value="DNA_ligase_A_M"/>
    <property type="match status" value="1"/>
</dbReference>
<name>A0A0F9AZW8_9ZZZZ</name>
<gene>
    <name evidence="4" type="ORF">LCGC14_2510560</name>
</gene>
<sequence length="264" mass="29618">RCVSDVTYRLTEHQDNLPHLVTGLEEVRGTILDGELVCPKDKVDTGSTVSASALQAAVAILGTRPENARRIQNSNDVRLRLHVFDVLKYMGKDVTRTPLRDRLGLLAEAIGKIRNESIEIVPTFVVNKKAVHDRIISSGGEGTVWKRLDRPYEPRRRVRHWIKRKRSLEIEAFVSGFKPGSPDRGHSHLVGAVEFSVSNGAASKPIAWVSNLTDAERHAMTQHDNGRMVLSPKFLGRRAIIAGQDKAQKSQRIRHAKIKKWLTH</sequence>
<comment type="caution">
    <text evidence="4">The sequence shown here is derived from an EMBL/GenBank/DDBJ whole genome shotgun (WGS) entry which is preliminary data.</text>
</comment>
<dbReference type="EMBL" id="LAZR01040255">
    <property type="protein sequence ID" value="KKL14945.1"/>
    <property type="molecule type" value="Genomic_DNA"/>
</dbReference>
<proteinExistence type="inferred from homology"/>
<evidence type="ECO:0000259" key="3">
    <source>
        <dbReference type="PROSITE" id="PS50160"/>
    </source>
</evidence>
<dbReference type="SUPFAM" id="SSF56091">
    <property type="entry name" value="DNA ligase/mRNA capping enzyme, catalytic domain"/>
    <property type="match status" value="1"/>
</dbReference>
<dbReference type="GO" id="GO:0006281">
    <property type="term" value="P:DNA repair"/>
    <property type="evidence" value="ECO:0007669"/>
    <property type="project" value="InterPro"/>
</dbReference>
<accession>A0A0F9AZW8</accession>
<keyword evidence="2" id="KW-0436">Ligase</keyword>
<dbReference type="PANTHER" id="PTHR45674">
    <property type="entry name" value="DNA LIGASE 1/3 FAMILY MEMBER"/>
    <property type="match status" value="1"/>
</dbReference>
<feature type="non-terminal residue" evidence="4">
    <location>
        <position position="1"/>
    </location>
</feature>
<dbReference type="InterPro" id="IPR050191">
    <property type="entry name" value="ATP-dep_DNA_ligase"/>
</dbReference>
<dbReference type="Gene3D" id="3.30.470.30">
    <property type="entry name" value="DNA ligase/mRNA capping enzyme"/>
    <property type="match status" value="1"/>
</dbReference>
<dbReference type="InterPro" id="IPR012310">
    <property type="entry name" value="DNA_ligase_ATP-dep_cent"/>
</dbReference>
<evidence type="ECO:0000256" key="2">
    <source>
        <dbReference type="ARBA" id="ARBA00022598"/>
    </source>
</evidence>
<feature type="domain" description="ATP-dependent DNA ligase family profile" evidence="3">
    <location>
        <begin position="72"/>
        <end position="167"/>
    </location>
</feature>
<dbReference type="GO" id="GO:0005524">
    <property type="term" value="F:ATP binding"/>
    <property type="evidence" value="ECO:0007669"/>
    <property type="project" value="InterPro"/>
</dbReference>
<dbReference type="GO" id="GO:0003910">
    <property type="term" value="F:DNA ligase (ATP) activity"/>
    <property type="evidence" value="ECO:0007669"/>
    <property type="project" value="InterPro"/>
</dbReference>